<name>A0A7R9Y1S9_MICPS</name>
<proteinExistence type="predicted"/>
<protein>
    <submittedName>
        <fullName evidence="1">Uncharacterized protein</fullName>
    </submittedName>
</protein>
<evidence type="ECO:0000313" key="1">
    <source>
        <dbReference type="EMBL" id="CAD8240494.1"/>
    </source>
</evidence>
<dbReference type="AlphaFoldDB" id="A0A7R9Y1S9"/>
<sequence length="213" mass="22356">MTALSSSVASAARITPDDGRGGLLTVRRISARQSATVAARPVVVAARASRAPGSNRVGAIPPTRGRRVVARMGKKEDAAKRALMGAFGDKPDALAENDKGGFFGGGGLFGNGGRGGGGGGGKWFGGRWKPPDWMQSIGPLGTLIAFLVVYWLFKPITAILVNLVYYVMKWPTGREPGAMQEEAKEIAADADIIARYGGADDDEGFDDDDDDDE</sequence>
<reference evidence="1" key="1">
    <citation type="submission" date="2021-01" db="EMBL/GenBank/DDBJ databases">
        <authorList>
            <person name="Corre E."/>
            <person name="Pelletier E."/>
            <person name="Niang G."/>
            <person name="Scheremetjew M."/>
            <person name="Finn R."/>
            <person name="Kale V."/>
            <person name="Holt S."/>
            <person name="Cochrane G."/>
            <person name="Meng A."/>
            <person name="Brown T."/>
            <person name="Cohen L."/>
        </authorList>
    </citation>
    <scope>NUCLEOTIDE SEQUENCE</scope>
    <source>
        <strain evidence="1">RCC1614</strain>
    </source>
</reference>
<organism evidence="1">
    <name type="scientific">Micromonas pusilla</name>
    <name type="common">Picoplanktonic green alga</name>
    <name type="synonym">Chromulina pusilla</name>
    <dbReference type="NCBI Taxonomy" id="38833"/>
    <lineage>
        <taxon>Eukaryota</taxon>
        <taxon>Viridiplantae</taxon>
        <taxon>Chlorophyta</taxon>
        <taxon>Mamiellophyceae</taxon>
        <taxon>Mamiellales</taxon>
        <taxon>Mamiellaceae</taxon>
        <taxon>Micromonas</taxon>
    </lineage>
</organism>
<dbReference type="EMBL" id="HBDY01009714">
    <property type="protein sequence ID" value="CAD8240494.1"/>
    <property type="molecule type" value="Transcribed_RNA"/>
</dbReference>
<gene>
    <name evidence="1" type="ORF">MPUS1402_LOCUS7265</name>
</gene>
<accession>A0A7R9Y1S9</accession>